<feature type="domain" description="Ketoreductase" evidence="3">
    <location>
        <begin position="28"/>
        <end position="193"/>
    </location>
</feature>
<keyword evidence="5" id="KW-1185">Reference proteome</keyword>
<reference evidence="4" key="1">
    <citation type="submission" date="2022-04" db="EMBL/GenBank/DDBJ databases">
        <title>Alcanivorax sp. CY1518 draft genome sequence.</title>
        <authorList>
            <person name="Zhao G."/>
            <person name="An M."/>
        </authorList>
    </citation>
    <scope>NUCLEOTIDE SEQUENCE</scope>
    <source>
        <strain evidence="4">CY1518</strain>
    </source>
</reference>
<evidence type="ECO:0000313" key="5">
    <source>
        <dbReference type="Proteomes" id="UP001165524"/>
    </source>
</evidence>
<dbReference type="InterPro" id="IPR057326">
    <property type="entry name" value="KR_dom"/>
</dbReference>
<dbReference type="EMBL" id="JALKII010000012">
    <property type="protein sequence ID" value="MCK0538717.1"/>
    <property type="molecule type" value="Genomic_DNA"/>
</dbReference>
<dbReference type="Gene3D" id="3.40.50.720">
    <property type="entry name" value="NAD(P)-binding Rossmann-like Domain"/>
    <property type="match status" value="1"/>
</dbReference>
<name>A0ABT0EA44_9GAMM</name>
<dbReference type="PANTHER" id="PTHR42901:SF1">
    <property type="entry name" value="ALCOHOL DEHYDROGENASE"/>
    <property type="match status" value="1"/>
</dbReference>
<evidence type="ECO:0000313" key="4">
    <source>
        <dbReference type="EMBL" id="MCK0538717.1"/>
    </source>
</evidence>
<dbReference type="PRINTS" id="PR00081">
    <property type="entry name" value="GDHRDH"/>
</dbReference>
<accession>A0ABT0EA44</accession>
<dbReference type="Pfam" id="PF00106">
    <property type="entry name" value="adh_short"/>
    <property type="match status" value="1"/>
</dbReference>
<proteinExistence type="inferred from homology"/>
<sequence>MTAIHPELPRLQEQALAYNCPAGTFAERVVLVTGAGDGIGRAVALALADAGATVVLLGRTQNKLEEVYDEILKRGGAKPAMVPVNLEVATPAHFEELAGMFDKEFGRLDGLLHNASVLGDITPLDNYGYSTWDSVMQVNVNAAFYLTRAMLPLLRSASAASVLFTSSSVGRVGRAFWGAYAVSKFATEGLMQVMADELENTSKIRVNTINPGGTRTRMRAQAYPGEDANTLRTPEDIVPAYLYLLGPASDGVTGQAFNAQPPR</sequence>
<evidence type="ECO:0000256" key="2">
    <source>
        <dbReference type="ARBA" id="ARBA00023002"/>
    </source>
</evidence>
<gene>
    <name evidence="4" type="ORF">MU846_13465</name>
</gene>
<keyword evidence="2" id="KW-0560">Oxidoreductase</keyword>
<dbReference type="SMART" id="SM00822">
    <property type="entry name" value="PKS_KR"/>
    <property type="match status" value="1"/>
</dbReference>
<dbReference type="SUPFAM" id="SSF51735">
    <property type="entry name" value="NAD(P)-binding Rossmann-fold domains"/>
    <property type="match status" value="1"/>
</dbReference>
<evidence type="ECO:0000259" key="3">
    <source>
        <dbReference type="SMART" id="SM00822"/>
    </source>
</evidence>
<dbReference type="InterPro" id="IPR002347">
    <property type="entry name" value="SDR_fam"/>
</dbReference>
<dbReference type="PROSITE" id="PS00061">
    <property type="entry name" value="ADH_SHORT"/>
    <property type="match status" value="1"/>
</dbReference>
<dbReference type="InterPro" id="IPR020904">
    <property type="entry name" value="Sc_DH/Rdtase_CS"/>
</dbReference>
<dbReference type="PANTHER" id="PTHR42901">
    <property type="entry name" value="ALCOHOL DEHYDROGENASE"/>
    <property type="match status" value="1"/>
</dbReference>
<dbReference type="RefSeq" id="WP_246953600.1">
    <property type="nucleotide sequence ID" value="NZ_JALKII010000012.1"/>
</dbReference>
<comment type="caution">
    <text evidence="4">The sequence shown here is derived from an EMBL/GenBank/DDBJ whole genome shotgun (WGS) entry which is preliminary data.</text>
</comment>
<comment type="similarity">
    <text evidence="1">Belongs to the short-chain dehydrogenases/reductases (SDR) family.</text>
</comment>
<evidence type="ECO:0000256" key="1">
    <source>
        <dbReference type="ARBA" id="ARBA00006484"/>
    </source>
</evidence>
<dbReference type="Proteomes" id="UP001165524">
    <property type="component" value="Unassembled WGS sequence"/>
</dbReference>
<dbReference type="InterPro" id="IPR036291">
    <property type="entry name" value="NAD(P)-bd_dom_sf"/>
</dbReference>
<organism evidence="4 5">
    <name type="scientific">Alcanivorax quisquiliarum</name>
    <dbReference type="NCBI Taxonomy" id="2933565"/>
    <lineage>
        <taxon>Bacteria</taxon>
        <taxon>Pseudomonadati</taxon>
        <taxon>Pseudomonadota</taxon>
        <taxon>Gammaproteobacteria</taxon>
        <taxon>Oceanospirillales</taxon>
        <taxon>Alcanivoracaceae</taxon>
        <taxon>Alcanivorax</taxon>
    </lineage>
</organism>
<protein>
    <submittedName>
        <fullName evidence="4">YciK family oxidoreductase</fullName>
    </submittedName>
</protein>
<dbReference type="NCBIfam" id="NF006509">
    <property type="entry name" value="PRK08945.1"/>
    <property type="match status" value="1"/>
</dbReference>